<dbReference type="Pfam" id="PF04476">
    <property type="entry name" value="4HFCP_synth"/>
    <property type="match status" value="1"/>
</dbReference>
<evidence type="ECO:0000256" key="1">
    <source>
        <dbReference type="ARBA" id="ARBA00003810"/>
    </source>
</evidence>
<dbReference type="EMBL" id="CP097635">
    <property type="protein sequence ID" value="URI05885.1"/>
    <property type="molecule type" value="Genomic_DNA"/>
</dbReference>
<accession>A0ABY4S3E8</accession>
<evidence type="ECO:0000313" key="7">
    <source>
        <dbReference type="EMBL" id="URI05885.1"/>
    </source>
</evidence>
<comment type="catalytic activity">
    <reaction evidence="6">
        <text>2 D-glyceraldehyde 3-phosphate = 4-(hydroxymethyl)-2-furancarboxaldehyde phosphate + phosphate + 2 H2O</text>
        <dbReference type="Rhea" id="RHEA:43536"/>
        <dbReference type="ChEBI" id="CHEBI:15377"/>
        <dbReference type="ChEBI" id="CHEBI:43474"/>
        <dbReference type="ChEBI" id="CHEBI:59776"/>
        <dbReference type="ChEBI" id="CHEBI:83407"/>
        <dbReference type="EC" id="4.2.3.153"/>
    </reaction>
</comment>
<reference evidence="7" key="1">
    <citation type="submission" date="2022-05" db="EMBL/GenBank/DDBJ databases">
        <title>An RpoN-dependent PEP-CTERM gene is involved in floc formation of an Aquincola tertiaricarbonis strain.</title>
        <authorList>
            <person name="Qiu D."/>
            <person name="Xia M."/>
        </authorList>
    </citation>
    <scope>NUCLEOTIDE SEQUENCE</scope>
    <source>
        <strain evidence="7">RN12</strain>
    </source>
</reference>
<evidence type="ECO:0000256" key="6">
    <source>
        <dbReference type="ARBA" id="ARBA00047628"/>
    </source>
</evidence>
<dbReference type="EC" id="4.2.3.153" evidence="2"/>
<evidence type="ECO:0000256" key="4">
    <source>
        <dbReference type="ARBA" id="ARBA00023270"/>
    </source>
</evidence>
<keyword evidence="8" id="KW-1185">Reference proteome</keyword>
<gene>
    <name evidence="7" type="ORF">MW290_07990</name>
</gene>
<comment type="function">
    <text evidence="1">Catalyzes the formation of 4-(hydroxymethyl)-2-furancarboxaldehyde phosphate (4-HFC-P) from two molecules of glyceraldehyde-3-P (GA-3-P).</text>
</comment>
<evidence type="ECO:0000256" key="3">
    <source>
        <dbReference type="ARBA" id="ARBA00023239"/>
    </source>
</evidence>
<sequence length="253" mass="25986">MSFHLSRQEGLRLLVSVRTVEEAWQAAEGGADFIDLKEPRAGALGGLPEATLRAIVQSLRSGGSTLAISATIGDLPLTDLPAVMTRVHAVAACGVDIVKVGIPRTADGAPAMAALDALAACGHAIVPVFIADQGLDAAVVAHAAALGPRLAGVMVDTQDKLAGSLFDAMPMADLRHFVHTLRAAGQLVGLAGALRLQHLPAVLSLAPDFAGFRSAVCAGDRRGALEVARVRALRQALPSLATPGQAQVIDLRS</sequence>
<dbReference type="RefSeq" id="WP_250194150.1">
    <property type="nucleotide sequence ID" value="NZ_CP097635.1"/>
</dbReference>
<protein>
    <recommendedName>
        <fullName evidence="2">(5-formylfuran-3-yl)methyl phosphate synthase</fullName>
        <ecNumber evidence="2">4.2.3.153</ecNumber>
    </recommendedName>
    <alternativeName>
        <fullName evidence="5">4-(hydroxymethyl)-2-furancarboxaldehyde-phosphate synthase</fullName>
    </alternativeName>
</protein>
<dbReference type="Proteomes" id="UP001056201">
    <property type="component" value="Chromosome 1"/>
</dbReference>
<evidence type="ECO:0000256" key="2">
    <source>
        <dbReference type="ARBA" id="ARBA00012553"/>
    </source>
</evidence>
<keyword evidence="4" id="KW-0704">Schiff base</keyword>
<keyword evidence="3" id="KW-0456">Lyase</keyword>
<name>A0ABY4S3E8_AQUTE</name>
<evidence type="ECO:0000313" key="8">
    <source>
        <dbReference type="Proteomes" id="UP001056201"/>
    </source>
</evidence>
<organism evidence="7 8">
    <name type="scientific">Aquincola tertiaricarbonis</name>
    <dbReference type="NCBI Taxonomy" id="391953"/>
    <lineage>
        <taxon>Bacteria</taxon>
        <taxon>Pseudomonadati</taxon>
        <taxon>Pseudomonadota</taxon>
        <taxon>Betaproteobacteria</taxon>
        <taxon>Burkholderiales</taxon>
        <taxon>Sphaerotilaceae</taxon>
        <taxon>Aquincola</taxon>
    </lineage>
</organism>
<proteinExistence type="predicted"/>
<dbReference type="NCBIfam" id="NF002574">
    <property type="entry name" value="PRK02227.1-2"/>
    <property type="match status" value="1"/>
</dbReference>
<evidence type="ECO:0000256" key="5">
    <source>
        <dbReference type="ARBA" id="ARBA00032523"/>
    </source>
</evidence>
<dbReference type="PIRSF" id="PIRSF015957">
    <property type="entry name" value="UCP015957"/>
    <property type="match status" value="1"/>
</dbReference>
<dbReference type="InterPro" id="IPR007565">
    <property type="entry name" value="4HFCP_synth"/>
</dbReference>